<feature type="disulfide bond" evidence="8">
    <location>
        <begin position="700"/>
        <end position="704"/>
    </location>
</feature>
<dbReference type="PROSITE" id="PS51767">
    <property type="entry name" value="PEPTIDASE_A1"/>
    <property type="match status" value="2"/>
</dbReference>
<dbReference type="InterPro" id="IPR001461">
    <property type="entry name" value="Aspartic_peptidase_A1"/>
</dbReference>
<accession>A0A8X7XID3</accession>
<keyword evidence="4" id="KW-0222">Digestion</keyword>
<feature type="active site" evidence="7">
    <location>
        <position position="709"/>
    </location>
</feature>
<keyword evidence="2 9" id="KW-0645">Protease</keyword>
<dbReference type="Pfam" id="PF00026">
    <property type="entry name" value="Asp"/>
    <property type="match status" value="2"/>
</dbReference>
<dbReference type="PRINTS" id="PR00792">
    <property type="entry name" value="PEPSIN"/>
</dbReference>
<evidence type="ECO:0000313" key="12">
    <source>
        <dbReference type="Proteomes" id="UP000886611"/>
    </source>
</evidence>
<evidence type="ECO:0000256" key="4">
    <source>
        <dbReference type="ARBA" id="ARBA00022757"/>
    </source>
</evidence>
<dbReference type="FunFam" id="2.40.70.10:FF:000004">
    <property type="entry name" value="Pepsin A"/>
    <property type="match status" value="2"/>
</dbReference>
<evidence type="ECO:0000256" key="5">
    <source>
        <dbReference type="ARBA" id="ARBA00022801"/>
    </source>
</evidence>
<evidence type="ECO:0000259" key="10">
    <source>
        <dbReference type="PROSITE" id="PS51767"/>
    </source>
</evidence>
<keyword evidence="3 9" id="KW-0064">Aspartyl protease</keyword>
<dbReference type="Proteomes" id="UP000886611">
    <property type="component" value="Unassembled WGS sequence"/>
</dbReference>
<dbReference type="GO" id="GO:0006508">
    <property type="term" value="P:proteolysis"/>
    <property type="evidence" value="ECO:0007669"/>
    <property type="project" value="UniProtKB-KW"/>
</dbReference>
<feature type="non-terminal residue" evidence="11">
    <location>
        <position position="821"/>
    </location>
</feature>
<dbReference type="Gene3D" id="2.40.70.10">
    <property type="entry name" value="Acid Proteases"/>
    <property type="match status" value="4"/>
</dbReference>
<dbReference type="InterPro" id="IPR033121">
    <property type="entry name" value="PEPTIDASE_A1"/>
</dbReference>
<evidence type="ECO:0000256" key="1">
    <source>
        <dbReference type="ARBA" id="ARBA00007447"/>
    </source>
</evidence>
<evidence type="ECO:0000256" key="7">
    <source>
        <dbReference type="PIRSR" id="PIRSR601461-1"/>
    </source>
</evidence>
<dbReference type="PROSITE" id="PS00141">
    <property type="entry name" value="ASP_PROTEASE"/>
    <property type="match status" value="4"/>
</dbReference>
<keyword evidence="5 9" id="KW-0378">Hydrolase</keyword>
<comment type="caution">
    <text evidence="11">The sequence shown here is derived from an EMBL/GenBank/DDBJ whole genome shotgun (WGS) entry which is preliminary data.</text>
</comment>
<dbReference type="InterPro" id="IPR001969">
    <property type="entry name" value="Aspartic_peptidase_AS"/>
</dbReference>
<keyword evidence="6 8" id="KW-1015">Disulfide bond</keyword>
<protein>
    <submittedName>
        <fullName evidence="11">PEPA protein</fullName>
    </submittedName>
</protein>
<reference evidence="11 12" key="1">
    <citation type="journal article" date="2021" name="Cell">
        <title>Tracing the genetic footprints of vertebrate landing in non-teleost ray-finned fishes.</title>
        <authorList>
            <person name="Bi X."/>
            <person name="Wang K."/>
            <person name="Yang L."/>
            <person name="Pan H."/>
            <person name="Jiang H."/>
            <person name="Wei Q."/>
            <person name="Fang M."/>
            <person name="Yu H."/>
            <person name="Zhu C."/>
            <person name="Cai Y."/>
            <person name="He Y."/>
            <person name="Gan X."/>
            <person name="Zeng H."/>
            <person name="Yu D."/>
            <person name="Zhu Y."/>
            <person name="Jiang H."/>
            <person name="Qiu Q."/>
            <person name="Yang H."/>
            <person name="Zhang Y.E."/>
            <person name="Wang W."/>
            <person name="Zhu M."/>
            <person name="He S."/>
            <person name="Zhang G."/>
        </authorList>
    </citation>
    <scope>NUCLEOTIDE SEQUENCE [LARGE SCALE GENOMIC DNA]</scope>
    <source>
        <strain evidence="11">Bchr_013</strain>
    </source>
</reference>
<organism evidence="11 12">
    <name type="scientific">Polypterus senegalus</name>
    <name type="common">Senegal bichir</name>
    <dbReference type="NCBI Taxonomy" id="55291"/>
    <lineage>
        <taxon>Eukaryota</taxon>
        <taxon>Metazoa</taxon>
        <taxon>Chordata</taxon>
        <taxon>Craniata</taxon>
        <taxon>Vertebrata</taxon>
        <taxon>Euteleostomi</taxon>
        <taxon>Actinopterygii</taxon>
        <taxon>Polypteriformes</taxon>
        <taxon>Polypteridae</taxon>
        <taxon>Polypterus</taxon>
    </lineage>
</organism>
<feature type="non-terminal residue" evidence="11">
    <location>
        <position position="1"/>
    </location>
</feature>
<dbReference type="PANTHER" id="PTHR47966">
    <property type="entry name" value="BETA-SITE APP-CLEAVING ENZYME, ISOFORM A-RELATED"/>
    <property type="match status" value="1"/>
</dbReference>
<keyword evidence="12" id="KW-1185">Reference proteome</keyword>
<evidence type="ECO:0000313" key="11">
    <source>
        <dbReference type="EMBL" id="KAG2468214.1"/>
    </source>
</evidence>
<name>A0A8X7XID3_POLSE</name>
<feature type="domain" description="Peptidase A1" evidence="10">
    <location>
        <begin position="508"/>
        <end position="818"/>
    </location>
</feature>
<dbReference type="PANTHER" id="PTHR47966:SF22">
    <property type="entry name" value="PEPSIN A-3-RELATED"/>
    <property type="match status" value="1"/>
</dbReference>
<feature type="active site" evidence="7">
    <location>
        <position position="526"/>
    </location>
</feature>
<feature type="disulfide bond" evidence="8">
    <location>
        <begin position="539"/>
        <end position="544"/>
    </location>
</feature>
<dbReference type="AlphaFoldDB" id="A0A8X7XID3"/>
<dbReference type="SUPFAM" id="SSF50630">
    <property type="entry name" value="Acid proteases"/>
    <property type="match status" value="2"/>
</dbReference>
<dbReference type="InterPro" id="IPR021109">
    <property type="entry name" value="Peptidase_aspartic_dom_sf"/>
</dbReference>
<comment type="similarity">
    <text evidence="1 9">Belongs to the peptidase A1 family.</text>
</comment>
<dbReference type="FunFam" id="2.40.70.10:FF:000006">
    <property type="entry name" value="Cathepsin E"/>
    <property type="match status" value="2"/>
</dbReference>
<feature type="domain" description="Peptidase A1" evidence="10">
    <location>
        <begin position="67"/>
        <end position="372"/>
    </location>
</feature>
<evidence type="ECO:0000256" key="2">
    <source>
        <dbReference type="ARBA" id="ARBA00022670"/>
    </source>
</evidence>
<dbReference type="GO" id="GO:0007586">
    <property type="term" value="P:digestion"/>
    <property type="evidence" value="ECO:0007669"/>
    <property type="project" value="UniProtKB-KW"/>
</dbReference>
<dbReference type="EMBL" id="JAATIS010000485">
    <property type="protein sequence ID" value="KAG2468214.1"/>
    <property type="molecule type" value="Genomic_DNA"/>
</dbReference>
<dbReference type="GO" id="GO:0004190">
    <property type="term" value="F:aspartic-type endopeptidase activity"/>
    <property type="evidence" value="ECO:0007669"/>
    <property type="project" value="UniProtKB-KW"/>
</dbReference>
<evidence type="ECO:0000256" key="8">
    <source>
        <dbReference type="PIRSR" id="PIRSR601461-2"/>
    </source>
</evidence>
<evidence type="ECO:0000256" key="9">
    <source>
        <dbReference type="RuleBase" id="RU000454"/>
    </source>
</evidence>
<evidence type="ECO:0000256" key="3">
    <source>
        <dbReference type="ARBA" id="ARBA00022750"/>
    </source>
</evidence>
<evidence type="ECO:0000256" key="6">
    <source>
        <dbReference type="ARBA" id="ARBA00023157"/>
    </source>
</evidence>
<gene>
    <name evidence="11" type="primary">Pga_0</name>
    <name evidence="11" type="ORF">GTO96_0015312</name>
</gene>
<proteinExistence type="inferred from homology"/>
<sequence>MTAQGRLSSFFLLSLKVVPQIPKADLSPIIPTLLKTSVGTILSYEHQSFTYSETPDRADLSFSQMSYFGTISIGTPPQSFTVIFDTGSANLWVPSVYCNSQACSNHNKFNPSQSQTYQATSTSVSIQYGTGSMTGFLAYDTVDVAGINVANQIFGLSTSEPGSFLYYAQFDGILGLAYPSISSSSATPVFDNMMSQNLVNQDLFSFYLSPDGQSGSVVTFGGVDPNYYSGSINWVPLTSESYWQIQVDYIQVNGQTVACSQGCQAIVDTGTSLLSGPPTPISNIQNAIGISYNVNCQNIPNLPEVIIGINGVQYPLPASAYIIQSDGGQECTSGFQSMDIPTSSGELWILGDVFIRVYYSIFDRANNMAGSKAVLLALQAIFASIWETGVIPIDWKTGLVIVIWKVDHTVLWDILGLLKLLDITAGLYIGTVSDVQSGGRTYAFSPDDSGVHQGVGLDKKKSQKTLMKEYGVLNDVIATNNYNRFTKYKGLSAEPINEPLRNYMDVEYFGNISIGTPPQEFTVIFDTGSSNLWVPSSLCSSPACTNHSLFDANKSSTFQSSNQNLAIQYGTGSMTGILGYDVVTITGIEVTNQEFGLSVTEPGDTFTYAPFDGILGLAYPVISSSGATPVFDNMMDQGLVSEDLFSFYLSPDGKSGSEVLFGGIDTSHYTGNINWIRLSSQTYWQITVSSITINGKPVACAKSCQAIVDTGTSFLTGPIDALQNILKLLGATKDPHGYEMITCNRAGRLPTIVFHINGNKYPLPPSAYVFEQGPTSSTCYLGIQAMDIPSSKLWILGDVFLRKYYSIFNRGRNMIGLAKSV</sequence>